<organism evidence="1 2">
    <name type="scientific">Peronosclerospora sorghi</name>
    <dbReference type="NCBI Taxonomy" id="230839"/>
    <lineage>
        <taxon>Eukaryota</taxon>
        <taxon>Sar</taxon>
        <taxon>Stramenopiles</taxon>
        <taxon>Oomycota</taxon>
        <taxon>Peronosporomycetes</taxon>
        <taxon>Peronosporales</taxon>
        <taxon>Peronosporaceae</taxon>
        <taxon>Peronosclerospora</taxon>
    </lineage>
</organism>
<comment type="caution">
    <text evidence="1">The sequence shown here is derived from an EMBL/GenBank/DDBJ whole genome shotgun (WGS) entry which is preliminary data.</text>
</comment>
<evidence type="ECO:0000313" key="2">
    <source>
        <dbReference type="Proteomes" id="UP001163321"/>
    </source>
</evidence>
<name>A0ACC0WKT0_9STRA</name>
<sequence>MLFEDFEQRWGENKQDSPNLDEALDPRTKPYVRNDSPACLLIEQREMDLLQKDMPSLAGEERSNDADQEKEGVAKKWEAA</sequence>
<keyword evidence="2" id="KW-1185">Reference proteome</keyword>
<dbReference type="Proteomes" id="UP001163321">
    <property type="component" value="Chromosome 12"/>
</dbReference>
<accession>A0ACC0WKT0</accession>
<protein>
    <submittedName>
        <fullName evidence="1">Uncharacterized protein</fullName>
    </submittedName>
</protein>
<proteinExistence type="predicted"/>
<gene>
    <name evidence="1" type="ORF">PsorP6_011620</name>
</gene>
<reference evidence="1 2" key="1">
    <citation type="journal article" date="2022" name="bioRxiv">
        <title>The genome of the oomycete Peronosclerospora sorghi, a cosmopolitan pathogen of maize and sorghum, is inflated with dispersed pseudogenes.</title>
        <authorList>
            <person name="Fletcher K."/>
            <person name="Martin F."/>
            <person name="Isakeit T."/>
            <person name="Cavanaugh K."/>
            <person name="Magill C."/>
            <person name="Michelmore R."/>
        </authorList>
    </citation>
    <scope>NUCLEOTIDE SEQUENCE [LARGE SCALE GENOMIC DNA]</scope>
    <source>
        <strain evidence="1">P6</strain>
    </source>
</reference>
<evidence type="ECO:0000313" key="1">
    <source>
        <dbReference type="EMBL" id="KAI9918528.1"/>
    </source>
</evidence>
<dbReference type="EMBL" id="CM047591">
    <property type="protein sequence ID" value="KAI9918528.1"/>
    <property type="molecule type" value="Genomic_DNA"/>
</dbReference>